<evidence type="ECO:0000259" key="2">
    <source>
        <dbReference type="Pfam" id="PF00534"/>
    </source>
</evidence>
<dbReference type="Pfam" id="PF00534">
    <property type="entry name" value="Glycos_transf_1"/>
    <property type="match status" value="1"/>
</dbReference>
<dbReference type="Proteomes" id="UP001253439">
    <property type="component" value="Unassembled WGS sequence"/>
</dbReference>
<dbReference type="CDD" id="cd03801">
    <property type="entry name" value="GT4_PimA-like"/>
    <property type="match status" value="1"/>
</dbReference>
<dbReference type="InterPro" id="IPR028098">
    <property type="entry name" value="Glyco_trans_4-like_N"/>
</dbReference>
<accession>A0AAE4EXE0</accession>
<dbReference type="PANTHER" id="PTHR46401">
    <property type="entry name" value="GLYCOSYLTRANSFERASE WBBK-RELATED"/>
    <property type="match status" value="1"/>
</dbReference>
<feature type="domain" description="Glycosyltransferase subfamily 4-like N-terminal" evidence="3">
    <location>
        <begin position="11"/>
        <end position="167"/>
    </location>
</feature>
<comment type="caution">
    <text evidence="4">The sequence shown here is derived from an EMBL/GenBank/DDBJ whole genome shotgun (WGS) entry which is preliminary data.</text>
</comment>
<dbReference type="InterPro" id="IPR001296">
    <property type="entry name" value="Glyco_trans_1"/>
</dbReference>
<keyword evidence="5" id="KW-1185">Reference proteome</keyword>
<gene>
    <name evidence="4" type="ORF">NDI54_10010</name>
</gene>
<organism evidence="4 5">
    <name type="scientific">Haloarcula terrestris</name>
    <dbReference type="NCBI Taxonomy" id="2950533"/>
    <lineage>
        <taxon>Archaea</taxon>
        <taxon>Methanobacteriati</taxon>
        <taxon>Methanobacteriota</taxon>
        <taxon>Stenosarchaea group</taxon>
        <taxon>Halobacteria</taxon>
        <taxon>Halobacteriales</taxon>
        <taxon>Haloarculaceae</taxon>
        <taxon>Haloarcula</taxon>
    </lineage>
</organism>
<keyword evidence="1" id="KW-0808">Transferase</keyword>
<evidence type="ECO:0000313" key="5">
    <source>
        <dbReference type="Proteomes" id="UP001253439"/>
    </source>
</evidence>
<dbReference type="GO" id="GO:0016757">
    <property type="term" value="F:glycosyltransferase activity"/>
    <property type="evidence" value="ECO:0007669"/>
    <property type="project" value="InterPro"/>
</dbReference>
<name>A0AAE4EXE0_9EURY</name>
<proteinExistence type="predicted"/>
<dbReference type="AlphaFoldDB" id="A0AAE4EXE0"/>
<dbReference type="PANTHER" id="PTHR46401:SF2">
    <property type="entry name" value="GLYCOSYLTRANSFERASE WBBK-RELATED"/>
    <property type="match status" value="1"/>
</dbReference>
<dbReference type="SUPFAM" id="SSF53756">
    <property type="entry name" value="UDP-Glycosyltransferase/glycogen phosphorylase"/>
    <property type="match status" value="1"/>
</dbReference>
<dbReference type="EMBL" id="JAMQOM010000003">
    <property type="protein sequence ID" value="MDS0221682.1"/>
    <property type="molecule type" value="Genomic_DNA"/>
</dbReference>
<evidence type="ECO:0000256" key="1">
    <source>
        <dbReference type="ARBA" id="ARBA00022679"/>
    </source>
</evidence>
<feature type="domain" description="Glycosyl transferase family 1" evidence="2">
    <location>
        <begin position="182"/>
        <end position="348"/>
    </location>
</feature>
<protein>
    <submittedName>
        <fullName evidence="4">Glycosyltransferase family 4 protein</fullName>
    </submittedName>
</protein>
<reference evidence="4 5" key="1">
    <citation type="submission" date="2022-06" db="EMBL/GenBank/DDBJ databases">
        <title>Haloarcula sp. a new haloarchaeum isolate from saline soil.</title>
        <authorList>
            <person name="Strakova D."/>
            <person name="Galisteo C."/>
            <person name="Sanchez-Porro C."/>
            <person name="Ventosa A."/>
        </authorList>
    </citation>
    <scope>NUCLEOTIDE SEQUENCE [LARGE SCALE GENOMIC DNA]</scope>
    <source>
        <strain evidence="4 5">S1AR25-5A</strain>
    </source>
</reference>
<evidence type="ECO:0000313" key="4">
    <source>
        <dbReference type="EMBL" id="MDS0221682.1"/>
    </source>
</evidence>
<dbReference type="RefSeq" id="WP_310896317.1">
    <property type="nucleotide sequence ID" value="NZ_JAMQOM010000003.1"/>
</dbReference>
<evidence type="ECO:0000259" key="3">
    <source>
        <dbReference type="Pfam" id="PF13439"/>
    </source>
</evidence>
<sequence length="368" mass="41151">MNLGFQSTIDYGGVGRFTTELLKELGPLCEEITVYPTPISVDDPTSHQWWTDMPSNIKIAEKKGLVPSLIRDSFRFGDHDVIHINYASYGSPAIVNKLARDIPFVFTHHYGGTPTEMSSSIKHKFEYLVEQSIFLPLVCRTGHVVSVSEYNAGRLPKYVNADVIYHGGSSNLFEQTSPKNLDSIGLSSDENIILFTGKLHGFKDGWTTIKGFEKANKMFSEEIKLVLATGSGGYDAESIHEYLETESVFDDQIVLIKDIDDVTLHTLYEVADVFAFPSYAESFGLVFLEAMEAGTPIIHSDGGAAPEIVSDAGIEIEAKNTQECAEAIVDLIDNEELNQELKKRGYERREEFSWKKAANKYYKIYNNI</sequence>
<dbReference type="Pfam" id="PF13439">
    <property type="entry name" value="Glyco_transf_4"/>
    <property type="match status" value="1"/>
</dbReference>
<dbReference type="Gene3D" id="3.40.50.2000">
    <property type="entry name" value="Glycogen Phosphorylase B"/>
    <property type="match status" value="2"/>
</dbReference>